<name>A0A317MVH6_9GAMM</name>
<keyword evidence="4" id="KW-0547">Nucleotide-binding</keyword>
<dbReference type="NCBIfam" id="TIGR01596">
    <property type="entry name" value="cas3_HD"/>
    <property type="match status" value="1"/>
</dbReference>
<comment type="similarity">
    <text evidence="2">In the central section; belongs to the CRISPR-associated helicase Cas3 family.</text>
</comment>
<dbReference type="EMBL" id="QGTJ01000004">
    <property type="protein sequence ID" value="PWV62281.1"/>
    <property type="molecule type" value="Genomic_DNA"/>
</dbReference>
<keyword evidence="11" id="KW-1185">Reference proteome</keyword>
<proteinExistence type="inferred from homology"/>
<gene>
    <name evidence="10" type="ORF">C7443_10476</name>
</gene>
<keyword evidence="8" id="KW-0051">Antiviral defense</keyword>
<protein>
    <submittedName>
        <fullName evidence="10">CRISPR-associated endonuclease/helicase Cas3</fullName>
    </submittedName>
</protein>
<dbReference type="Pfam" id="PF18019">
    <property type="entry name" value="Cas3_HD"/>
    <property type="match status" value="1"/>
</dbReference>
<dbReference type="SUPFAM" id="SSF52540">
    <property type="entry name" value="P-loop containing nucleoside triphosphate hydrolases"/>
    <property type="match status" value="1"/>
</dbReference>
<dbReference type="InterPro" id="IPR027417">
    <property type="entry name" value="P-loop_NTPase"/>
</dbReference>
<keyword evidence="10" id="KW-0255">Endonuclease</keyword>
<dbReference type="InterPro" id="IPR038257">
    <property type="entry name" value="CRISPR-assoc_Cas3_HD_sf"/>
</dbReference>
<keyword evidence="10" id="KW-0540">Nuclease</keyword>
<comment type="similarity">
    <text evidence="1">In the N-terminal section; belongs to the CRISPR-associated nuclease Cas3-HD family.</text>
</comment>
<dbReference type="InterPro" id="IPR006483">
    <property type="entry name" value="CRISPR-assoc_Cas3_HD"/>
</dbReference>
<dbReference type="InterPro" id="IPR054712">
    <property type="entry name" value="Cas3-like_dom"/>
</dbReference>
<dbReference type="PROSITE" id="PS51643">
    <property type="entry name" value="HD_CAS3"/>
    <property type="match status" value="1"/>
</dbReference>
<evidence type="ECO:0000256" key="1">
    <source>
        <dbReference type="ARBA" id="ARBA00006847"/>
    </source>
</evidence>
<dbReference type="GO" id="GO:0005524">
    <property type="term" value="F:ATP binding"/>
    <property type="evidence" value="ECO:0007669"/>
    <property type="project" value="UniProtKB-KW"/>
</dbReference>
<dbReference type="AlphaFoldDB" id="A0A317MVH6"/>
<evidence type="ECO:0000256" key="5">
    <source>
        <dbReference type="ARBA" id="ARBA00022801"/>
    </source>
</evidence>
<organism evidence="10 11">
    <name type="scientific">Plasticicumulans acidivorans</name>
    <dbReference type="NCBI Taxonomy" id="886464"/>
    <lineage>
        <taxon>Bacteria</taxon>
        <taxon>Pseudomonadati</taxon>
        <taxon>Pseudomonadota</taxon>
        <taxon>Gammaproteobacteria</taxon>
        <taxon>Candidatus Competibacteraceae</taxon>
        <taxon>Plasticicumulans</taxon>
    </lineage>
</organism>
<accession>A0A317MVH6</accession>
<keyword evidence="6 10" id="KW-0347">Helicase</keyword>
<dbReference type="GO" id="GO:0004519">
    <property type="term" value="F:endonuclease activity"/>
    <property type="evidence" value="ECO:0007669"/>
    <property type="project" value="UniProtKB-KW"/>
</dbReference>
<dbReference type="Proteomes" id="UP000246569">
    <property type="component" value="Unassembled WGS sequence"/>
</dbReference>
<sequence length="1001" mass="106878">MNAPALPALSAADFADYFRAVHGDSPFPWQQALLERLACGAGWPAALDLPTAAGKTAALDAALFHLALEASLPREARRAPLRIALVVDRRLVVDGACERARRIAAALQQAECDTAAAPVLQAVAARLRALAASARGDGPVLAVERLRGGVPRENAWAESPLQPLLLLATVDQLGSRLLFRGYGLSEYAQPLHAGLLGEDTLILLDEAHLSQPFLDTVRAVGRYAGGDWRQTPPLRPLQIVPLSATQQHVAGALLLSAADRDTPVLARRLRAAKPAELLECKAEQLIERLTDGARRLLAQCTPAAHDLFTPGAPHEPVIGIVVNRIATARAVHARLRAEADTDALLLIGRMRPLDREALIAQALPRMRAGRAEGDNPRALYVVATQTVEVGADLDFDALLTQSAPLDALRQRFGRLNRLGTRAGAPAAIVHVRDADKDDPVYGGAITACWQWLGTVAVPPPKKRGRGQPAAAASVDFGIDALDARLRESAAADTCFSPRRQAPVLLPMHVDLLARTSPPPALSPEPALWLHGPQAAPAEVQLIWRAELPTDVDGAIEDDDERALDTVRAALTALPPSSLEALSLPIWQLRAWLAQAETLDEGADIEGERAPDEPPQRSRAVLRWDGSDARLISSAQIRPGDTLIVPTRWGGLDAQAGWAWNPAARSEVPDRAEAASAIGRQRAVLRLSAACIEHWRLDAGAAPATVNEAIAAARQQLDALFSDAADAPPEAGALCATLQAIDGLPAAVQATLAALAQHGARLLRYGRDGRALIQQRPARVAADDGDESSLTLRVGLEAHCRGVGAQARAFARALGLPPALVDDLGLAGDSHDLGKADPRFQAWLYGGTRPAGAALLAKSGLDARDRFALTLARAQAGYPRGARHECASVQLLRAHPQLLATAHDTELVEYLVGTHHGRGRPFMPLVDDAGAATLDARFSVFGQPLRLRGGHGLQRLDAGWAERFASLQRRYGWWGLAYLETLLRLADHRRSAEEQRQGGNDA</sequence>
<evidence type="ECO:0000313" key="10">
    <source>
        <dbReference type="EMBL" id="PWV62281.1"/>
    </source>
</evidence>
<evidence type="ECO:0000259" key="9">
    <source>
        <dbReference type="PROSITE" id="PS51643"/>
    </source>
</evidence>
<dbReference type="Pfam" id="PF22590">
    <property type="entry name" value="Cas3-like_C_2"/>
    <property type="match status" value="1"/>
</dbReference>
<dbReference type="InterPro" id="IPR013444">
    <property type="entry name" value="Helicase_Cas3_CRISPR-ass_Anaes"/>
</dbReference>
<evidence type="ECO:0000256" key="3">
    <source>
        <dbReference type="ARBA" id="ARBA00022723"/>
    </source>
</evidence>
<keyword evidence="5" id="KW-0378">Hydrolase</keyword>
<feature type="domain" description="HD Cas3-type" evidence="9">
    <location>
        <begin position="788"/>
        <end position="988"/>
    </location>
</feature>
<evidence type="ECO:0000256" key="8">
    <source>
        <dbReference type="ARBA" id="ARBA00023118"/>
    </source>
</evidence>
<evidence type="ECO:0000256" key="7">
    <source>
        <dbReference type="ARBA" id="ARBA00022840"/>
    </source>
</evidence>
<dbReference type="NCBIfam" id="TIGR02621">
    <property type="entry name" value="cas3_GSU0051"/>
    <property type="match status" value="1"/>
</dbReference>
<keyword evidence="7" id="KW-0067">ATP-binding</keyword>
<dbReference type="Gene3D" id="1.10.3210.30">
    <property type="match status" value="1"/>
</dbReference>
<evidence type="ECO:0000256" key="6">
    <source>
        <dbReference type="ARBA" id="ARBA00022806"/>
    </source>
</evidence>
<dbReference type="RefSeq" id="WP_110018119.1">
    <property type="nucleotide sequence ID" value="NZ_QGTJ01000004.1"/>
</dbReference>
<keyword evidence="3" id="KW-0479">Metal-binding</keyword>
<evidence type="ECO:0000313" key="11">
    <source>
        <dbReference type="Proteomes" id="UP000246569"/>
    </source>
</evidence>
<reference evidence="10 11" key="1">
    <citation type="submission" date="2018-05" db="EMBL/GenBank/DDBJ databases">
        <title>Genomic Encyclopedia of Type Strains, Phase IV (KMG-IV): sequencing the most valuable type-strain genomes for metagenomic binning, comparative biology and taxonomic classification.</title>
        <authorList>
            <person name="Goeker M."/>
        </authorList>
    </citation>
    <scope>NUCLEOTIDE SEQUENCE [LARGE SCALE GENOMIC DNA]</scope>
    <source>
        <strain evidence="10 11">DSM 23606</strain>
    </source>
</reference>
<dbReference type="GO" id="GO:0051607">
    <property type="term" value="P:defense response to virus"/>
    <property type="evidence" value="ECO:0007669"/>
    <property type="project" value="UniProtKB-KW"/>
</dbReference>
<dbReference type="GO" id="GO:0004386">
    <property type="term" value="F:helicase activity"/>
    <property type="evidence" value="ECO:0007669"/>
    <property type="project" value="UniProtKB-KW"/>
</dbReference>
<comment type="caution">
    <text evidence="10">The sequence shown here is derived from an EMBL/GenBank/DDBJ whole genome shotgun (WGS) entry which is preliminary data.</text>
</comment>
<dbReference type="GO" id="GO:0016787">
    <property type="term" value="F:hydrolase activity"/>
    <property type="evidence" value="ECO:0007669"/>
    <property type="project" value="UniProtKB-KW"/>
</dbReference>
<evidence type="ECO:0000256" key="2">
    <source>
        <dbReference type="ARBA" id="ARBA00009046"/>
    </source>
</evidence>
<dbReference type="Gene3D" id="3.40.50.300">
    <property type="entry name" value="P-loop containing nucleotide triphosphate hydrolases"/>
    <property type="match status" value="1"/>
</dbReference>
<dbReference type="OrthoDB" id="9810236at2"/>
<evidence type="ECO:0000256" key="4">
    <source>
        <dbReference type="ARBA" id="ARBA00022741"/>
    </source>
</evidence>
<dbReference type="GO" id="GO:0046872">
    <property type="term" value="F:metal ion binding"/>
    <property type="evidence" value="ECO:0007669"/>
    <property type="project" value="UniProtKB-KW"/>
</dbReference>